<sequence>MSTLFASSRLLSSTLTPFLYPCLDSTWPSGRSIVRWTRSRDGLPPRRSRSTATSAVAIDEDVAPTVDVNQYDHLDPVPLDYTTNPFTDSCSLTLHAGSGGHGCISFLREKYIENGPANGGDGGTGGNIYIQAVRGETSLHKLARRGIVKAERGRNGEGGGRGGKRGEDLLLQVPVGTVVREVSRYDPLEEDTLEQRKKKGYGRDLKDDDPDAGPDQSSKWRRDKWLLYPGALPRNFGAVDFPALPRPRRSNLTALQPQAPLRLDLDKPMGAPILLAAGAMGGLGNPHFVTKSIWRPKYATKGDEGMQLSLQLELKLLADVGLVGLPNAGKSTLLRALTRSRTRVGNWAFTTLSPNIGTVVLDSFAGRPTLINATGEKRTNFTIADIPGLIEDAHLDRGLGLGFLRHIERAAVLAFVVDLSAGDAVKALKALWTEVGEYEKLREADLNSESERRPESEDGMVAYTPNAPFRSSISPGGELEPGGTVLDAEPGRSLPALGLPAISTKPWFVVATKADLPDTQENFKELQAYLEKVQNSVEEHPSGKRNAWRKRLQAVPVSAMRKEGVEGIPAVVLGLL</sequence>
<feature type="domain" description="Obg" evidence="5">
    <location>
        <begin position="84"/>
        <end position="317"/>
    </location>
</feature>
<dbReference type="Proteomes" id="UP001271007">
    <property type="component" value="Unassembled WGS sequence"/>
</dbReference>
<protein>
    <submittedName>
        <fullName evidence="6">GTPase of the mitochondrial inner membrane that associates with the large ribosomal subunit</fullName>
        <ecNumber evidence="6">1.14.11.27</ecNumber>
    </submittedName>
</protein>
<organism evidence="6 7">
    <name type="scientific">Extremus antarcticus</name>
    <dbReference type="NCBI Taxonomy" id="702011"/>
    <lineage>
        <taxon>Eukaryota</taxon>
        <taxon>Fungi</taxon>
        <taxon>Dikarya</taxon>
        <taxon>Ascomycota</taxon>
        <taxon>Pezizomycotina</taxon>
        <taxon>Dothideomycetes</taxon>
        <taxon>Dothideomycetidae</taxon>
        <taxon>Mycosphaerellales</taxon>
        <taxon>Extremaceae</taxon>
        <taxon>Extremus</taxon>
    </lineage>
</organism>
<dbReference type="InterPro" id="IPR006073">
    <property type="entry name" value="GTP-bd"/>
</dbReference>
<keyword evidence="2" id="KW-0342">GTP-binding</keyword>
<keyword evidence="1" id="KW-0547">Nucleotide-binding</keyword>
<dbReference type="SUPFAM" id="SSF52540">
    <property type="entry name" value="P-loop containing nucleoside triphosphate hydrolases"/>
    <property type="match status" value="1"/>
</dbReference>
<evidence type="ECO:0000256" key="2">
    <source>
        <dbReference type="ARBA" id="ARBA00023134"/>
    </source>
</evidence>
<dbReference type="Gene3D" id="2.70.210.12">
    <property type="entry name" value="GTP1/OBG domain"/>
    <property type="match status" value="1"/>
</dbReference>
<evidence type="ECO:0000313" key="6">
    <source>
        <dbReference type="EMBL" id="KAK3056684.1"/>
    </source>
</evidence>
<dbReference type="Gene3D" id="3.40.50.300">
    <property type="entry name" value="P-loop containing nucleotide triphosphate hydrolases"/>
    <property type="match status" value="1"/>
</dbReference>
<dbReference type="PANTHER" id="PTHR11702">
    <property type="entry name" value="DEVELOPMENTALLY REGULATED GTP-BINDING PROTEIN-RELATED"/>
    <property type="match status" value="1"/>
</dbReference>
<dbReference type="InterPro" id="IPR027417">
    <property type="entry name" value="P-loop_NTPase"/>
</dbReference>
<feature type="domain" description="OBG-type G" evidence="4">
    <location>
        <begin position="318"/>
        <end position="576"/>
    </location>
</feature>
<dbReference type="InterPro" id="IPR045086">
    <property type="entry name" value="OBG_GTPase"/>
</dbReference>
<dbReference type="GO" id="GO:0005525">
    <property type="term" value="F:GTP binding"/>
    <property type="evidence" value="ECO:0007669"/>
    <property type="project" value="UniProtKB-KW"/>
</dbReference>
<keyword evidence="7" id="KW-1185">Reference proteome</keyword>
<feature type="region of interest" description="Disordered" evidence="3">
    <location>
        <begin position="150"/>
        <end position="169"/>
    </location>
</feature>
<dbReference type="InterPro" id="IPR006169">
    <property type="entry name" value="GTP1_OBG_dom"/>
</dbReference>
<dbReference type="CDD" id="cd01898">
    <property type="entry name" value="Obg"/>
    <property type="match status" value="1"/>
</dbReference>
<feature type="region of interest" description="Disordered" evidence="3">
    <location>
        <begin position="186"/>
        <end position="220"/>
    </location>
</feature>
<name>A0AAJ0GFS9_9PEZI</name>
<dbReference type="PROSITE" id="PS51883">
    <property type="entry name" value="OBG"/>
    <property type="match status" value="1"/>
</dbReference>
<feature type="compositionally biased region" description="Basic and acidic residues" evidence="3">
    <location>
        <begin position="443"/>
        <end position="456"/>
    </location>
</feature>
<dbReference type="EC" id="1.14.11.27" evidence="6"/>
<dbReference type="GO" id="GO:0042254">
    <property type="term" value="P:ribosome biogenesis"/>
    <property type="evidence" value="ECO:0007669"/>
    <property type="project" value="UniProtKB-UniRule"/>
</dbReference>
<dbReference type="GO" id="GO:0005739">
    <property type="term" value="C:mitochondrion"/>
    <property type="evidence" value="ECO:0007669"/>
    <property type="project" value="TreeGrafter"/>
</dbReference>
<dbReference type="PANTHER" id="PTHR11702:SF31">
    <property type="entry name" value="MITOCHONDRIAL RIBOSOME-ASSOCIATED GTPASE 2"/>
    <property type="match status" value="1"/>
</dbReference>
<accession>A0AAJ0GFS9</accession>
<dbReference type="EMBL" id="JAWDJX010000005">
    <property type="protein sequence ID" value="KAK3056684.1"/>
    <property type="molecule type" value="Genomic_DNA"/>
</dbReference>
<dbReference type="GO" id="GO:0140680">
    <property type="term" value="F:histone H3K36me/H3K36me2 demethylase activity"/>
    <property type="evidence" value="ECO:0007669"/>
    <property type="project" value="UniProtKB-EC"/>
</dbReference>
<comment type="caution">
    <text evidence="6">The sequence shown here is derived from an EMBL/GenBank/DDBJ whole genome shotgun (WGS) entry which is preliminary data.</text>
</comment>
<reference evidence="6" key="1">
    <citation type="submission" date="2023-04" db="EMBL/GenBank/DDBJ databases">
        <title>Black Yeasts Isolated from many extreme environments.</title>
        <authorList>
            <person name="Coleine C."/>
            <person name="Stajich J.E."/>
            <person name="Selbmann L."/>
        </authorList>
    </citation>
    <scope>NUCLEOTIDE SEQUENCE</scope>
    <source>
        <strain evidence="6">CCFEE 5312</strain>
    </source>
</reference>
<dbReference type="GO" id="GO:0003924">
    <property type="term" value="F:GTPase activity"/>
    <property type="evidence" value="ECO:0007669"/>
    <property type="project" value="InterPro"/>
</dbReference>
<dbReference type="PROSITE" id="PS51710">
    <property type="entry name" value="G_OBG"/>
    <property type="match status" value="1"/>
</dbReference>
<evidence type="ECO:0000259" key="4">
    <source>
        <dbReference type="PROSITE" id="PS51710"/>
    </source>
</evidence>
<gene>
    <name evidence="6" type="primary">MTG2</name>
    <name evidence="6" type="ORF">LTR09_002477</name>
</gene>
<dbReference type="Pfam" id="PF01018">
    <property type="entry name" value="GTP1_OBG"/>
    <property type="match status" value="2"/>
</dbReference>
<dbReference type="Pfam" id="PF01926">
    <property type="entry name" value="MMR_HSR1"/>
    <property type="match status" value="1"/>
</dbReference>
<dbReference type="SUPFAM" id="SSF82051">
    <property type="entry name" value="Obg GTP-binding protein N-terminal domain"/>
    <property type="match status" value="1"/>
</dbReference>
<feature type="region of interest" description="Disordered" evidence="3">
    <location>
        <begin position="443"/>
        <end position="487"/>
    </location>
</feature>
<evidence type="ECO:0000313" key="7">
    <source>
        <dbReference type="Proteomes" id="UP001271007"/>
    </source>
</evidence>
<evidence type="ECO:0000259" key="5">
    <source>
        <dbReference type="PROSITE" id="PS51883"/>
    </source>
</evidence>
<evidence type="ECO:0000256" key="3">
    <source>
        <dbReference type="SAM" id="MobiDB-lite"/>
    </source>
</evidence>
<dbReference type="AlphaFoldDB" id="A0AAJ0GFS9"/>
<evidence type="ECO:0000256" key="1">
    <source>
        <dbReference type="ARBA" id="ARBA00022741"/>
    </source>
</evidence>
<dbReference type="InterPro" id="IPR036726">
    <property type="entry name" value="GTP1_OBG_dom_sf"/>
</dbReference>
<dbReference type="InterPro" id="IPR031167">
    <property type="entry name" value="G_OBG"/>
</dbReference>
<dbReference type="PRINTS" id="PR00326">
    <property type="entry name" value="GTP1OBG"/>
</dbReference>
<keyword evidence="6" id="KW-0560">Oxidoreductase</keyword>
<proteinExistence type="predicted"/>